<comment type="similarity">
    <text evidence="2">Belongs to the cytochrome P450 family.</text>
</comment>
<evidence type="ECO:0000256" key="3">
    <source>
        <dbReference type="ARBA" id="ARBA00022617"/>
    </source>
</evidence>
<name>A0A7J6H7F1_CANSA</name>
<feature type="transmembrane region" description="Helical" evidence="8">
    <location>
        <begin position="1379"/>
        <end position="1401"/>
    </location>
</feature>
<dbReference type="InterPro" id="IPR001128">
    <property type="entry name" value="Cyt_P450"/>
</dbReference>
<feature type="transmembrane region" description="Helical" evidence="8">
    <location>
        <begin position="865"/>
        <end position="887"/>
    </location>
</feature>
<evidence type="ECO:0000256" key="6">
    <source>
        <dbReference type="ARBA" id="ARBA00023004"/>
    </source>
</evidence>
<dbReference type="InterPro" id="IPR017972">
    <property type="entry name" value="Cyt_P450_CS"/>
</dbReference>
<keyword evidence="5" id="KW-0560">Oxidoreductase</keyword>
<evidence type="ECO:0000313" key="9">
    <source>
        <dbReference type="EMBL" id="KAF4391207.1"/>
    </source>
</evidence>
<evidence type="ECO:0000256" key="2">
    <source>
        <dbReference type="ARBA" id="ARBA00010617"/>
    </source>
</evidence>
<dbReference type="InterPro" id="IPR036396">
    <property type="entry name" value="Cyt_P450_sf"/>
</dbReference>
<dbReference type="EMBL" id="JAATIQ010000060">
    <property type="protein sequence ID" value="KAF4391207.1"/>
    <property type="molecule type" value="Genomic_DNA"/>
</dbReference>
<dbReference type="GO" id="GO:0016705">
    <property type="term" value="F:oxidoreductase activity, acting on paired donors, with incorporation or reduction of molecular oxygen"/>
    <property type="evidence" value="ECO:0007669"/>
    <property type="project" value="InterPro"/>
</dbReference>
<accession>A0A7J6H7F1</accession>
<evidence type="ECO:0000256" key="7">
    <source>
        <dbReference type="ARBA" id="ARBA00023033"/>
    </source>
</evidence>
<feature type="transmembrane region" description="Helical" evidence="8">
    <location>
        <begin position="1451"/>
        <end position="1471"/>
    </location>
</feature>
<dbReference type="PROSITE" id="PS00086">
    <property type="entry name" value="CYTOCHROME_P450"/>
    <property type="match status" value="5"/>
</dbReference>
<keyword evidence="6" id="KW-0408">Iron</keyword>
<dbReference type="GO" id="GO:0004497">
    <property type="term" value="F:monooxygenase activity"/>
    <property type="evidence" value="ECO:0007669"/>
    <property type="project" value="UniProtKB-KW"/>
</dbReference>
<gene>
    <name evidence="9" type="ORF">G4B88_016517</name>
</gene>
<comment type="cofactor">
    <cofactor evidence="1">
        <name>heme</name>
        <dbReference type="ChEBI" id="CHEBI:30413"/>
    </cofactor>
</comment>
<keyword evidence="7" id="KW-0503">Monooxygenase</keyword>
<keyword evidence="10" id="KW-1185">Reference proteome</keyword>
<dbReference type="Gene3D" id="1.10.630.10">
    <property type="entry name" value="Cytochrome P450"/>
    <property type="match status" value="6"/>
</dbReference>
<organism evidence="9 10">
    <name type="scientific">Cannabis sativa</name>
    <name type="common">Hemp</name>
    <name type="synonym">Marijuana</name>
    <dbReference type="NCBI Taxonomy" id="3483"/>
    <lineage>
        <taxon>Eukaryota</taxon>
        <taxon>Viridiplantae</taxon>
        <taxon>Streptophyta</taxon>
        <taxon>Embryophyta</taxon>
        <taxon>Tracheophyta</taxon>
        <taxon>Spermatophyta</taxon>
        <taxon>Magnoliopsida</taxon>
        <taxon>eudicotyledons</taxon>
        <taxon>Gunneridae</taxon>
        <taxon>Pentapetalae</taxon>
        <taxon>rosids</taxon>
        <taxon>fabids</taxon>
        <taxon>Rosales</taxon>
        <taxon>Cannabaceae</taxon>
        <taxon>Cannabis</taxon>
    </lineage>
</organism>
<feature type="transmembrane region" description="Helical" evidence="8">
    <location>
        <begin position="448"/>
        <end position="466"/>
    </location>
</feature>
<keyword evidence="8" id="KW-1133">Transmembrane helix</keyword>
<keyword evidence="3" id="KW-0349">Heme</keyword>
<protein>
    <recommendedName>
        <fullName evidence="11">Cytochrome P450</fullName>
    </recommendedName>
</protein>
<evidence type="ECO:0000313" key="10">
    <source>
        <dbReference type="Proteomes" id="UP000583929"/>
    </source>
</evidence>
<keyword evidence="8" id="KW-0812">Transmembrane</keyword>
<proteinExistence type="inferred from homology"/>
<evidence type="ECO:0008006" key="11">
    <source>
        <dbReference type="Google" id="ProtNLM"/>
    </source>
</evidence>
<feature type="transmembrane region" description="Helical" evidence="8">
    <location>
        <begin position="393"/>
        <end position="415"/>
    </location>
</feature>
<keyword evidence="8" id="KW-0472">Membrane</keyword>
<dbReference type="PRINTS" id="PR00385">
    <property type="entry name" value="P450"/>
</dbReference>
<feature type="transmembrane region" description="Helical" evidence="8">
    <location>
        <begin position="6"/>
        <end position="27"/>
    </location>
</feature>
<dbReference type="GO" id="GO:0020037">
    <property type="term" value="F:heme binding"/>
    <property type="evidence" value="ECO:0007669"/>
    <property type="project" value="InterPro"/>
</dbReference>
<dbReference type="Proteomes" id="UP000583929">
    <property type="component" value="Unassembled WGS sequence"/>
</dbReference>
<dbReference type="CDD" id="cd11072">
    <property type="entry name" value="CYP71-like"/>
    <property type="match status" value="5"/>
</dbReference>
<feature type="transmembrane region" description="Helical" evidence="8">
    <location>
        <begin position="1955"/>
        <end position="1974"/>
    </location>
</feature>
<evidence type="ECO:0000256" key="5">
    <source>
        <dbReference type="ARBA" id="ARBA00023002"/>
    </source>
</evidence>
<reference evidence="9 10" key="1">
    <citation type="journal article" date="2020" name="bioRxiv">
        <title>Sequence and annotation of 42 cannabis genomes reveals extensive copy number variation in cannabinoid synthesis and pathogen resistance genes.</title>
        <authorList>
            <person name="Mckernan K.J."/>
            <person name="Helbert Y."/>
            <person name="Kane L.T."/>
            <person name="Ebling H."/>
            <person name="Zhang L."/>
            <person name="Liu B."/>
            <person name="Eaton Z."/>
            <person name="Mclaughlin S."/>
            <person name="Kingan S."/>
            <person name="Baybayan P."/>
            <person name="Concepcion G."/>
            <person name="Jordan M."/>
            <person name="Riva A."/>
            <person name="Barbazuk W."/>
            <person name="Harkins T."/>
        </authorList>
    </citation>
    <scope>NUCLEOTIDE SEQUENCE [LARGE SCALE GENOMIC DNA]</scope>
    <source>
        <strain evidence="10">cv. Jamaican Lion 4</strain>
        <tissue evidence="9">Leaf</tissue>
    </source>
</reference>
<dbReference type="PANTHER" id="PTHR47955:SF8">
    <property type="entry name" value="CYTOCHROME P450 71D11-LIKE"/>
    <property type="match status" value="1"/>
</dbReference>
<evidence type="ECO:0000256" key="1">
    <source>
        <dbReference type="ARBA" id="ARBA00001971"/>
    </source>
</evidence>
<dbReference type="FunFam" id="1.10.630.10:FF:000008">
    <property type="entry name" value="Cytochrome P450 71D8"/>
    <property type="match status" value="4"/>
</dbReference>
<comment type="caution">
    <text evidence="9">The sequence shown here is derived from an EMBL/GenBank/DDBJ whole genome shotgun (WGS) entry which is preliminary data.</text>
</comment>
<dbReference type="FunFam" id="1.10.630.10:FF:000126">
    <property type="entry name" value="Predicted protein"/>
    <property type="match status" value="1"/>
</dbReference>
<sequence length="2449" mass="281614">MDFLKLPSFPILFSFLLFLLMVLTILIKTTKPSSSSKLPPGPWKLPLIGNIPQLLGSTPLHHKLKHLATKHGPLMYLKIGQIPTIIASSPDYAKEIMRTHDLNFSSRPQIIYSQVMVYDYSDIGFCPYGEYWRQVRKIFVQELFNPTRVESIFKPIRKQELFGLVEWIGLNEGLAININDKVSLALCSIISRATCGDKKRVNNEEILYVLMKSVEVSLGFEVADYFPSVSLFSYISRSKPKLIKLRERDLYSAGIETSTTTIEWAMAELIKNPIIMKKAQEEVREVFNRKGSSNIDETMLSEMTYLISIVKETMRLHPSLPFLIPRESQHDCEINGFVIPAKTRAMVNVWAIARDPKYWTEPESFIPERWFNSSIDSKGNHFEYLPFGAGRRICAGISLGLVNVEFTLALLLYHFNWKLPNGMKHEDLDMIESLGATLKRKNIQLQSLPFLFFSFIFVFMVIKLLTQTINSSHSKLPPGPWKLPILGNIHQLITPSIHHKLTDLAKKHGPLMYLKIGEIPTIVISSPEYAKQVMRVHDMAFASRPSILFSKIMFYDSSDLAFAPYGDYWRQLRKIFMQELLSATRVQSFKPVREKEMFNFIESISSNVGSVINLNARLNMLMYGIILRAACGRTRIHNKEFLSVLMESTKISRSKPKLESLRERAAAIFEEIIHEHMEKKATEKSIGDGEIDEDFVDVLLRFHNNCDLGFSLTTQNLYAIIFDIFGAGTETSATTVEWAMSELMKNPTTMKKAQEEVREVFNRKGVVDETGLGEMKYLKSVVKESMRLHPTFPLLLPRVNQEKCEINGYEVPTKTQTLINVWAIGRDPEYWTEPEIFKPERFLDNSIDFKGNNFEFIPFGGGRRICVGMSFGLISVELSLALLLYHFDWILPNGMKHQDLDMSESFGATLQRKNNKYLIDSSCSFFIVEIELLSLNFTMEIEIPSLPILFFSYIFLFMVIKILIKSSSTNSKLPPGPWKLPIVGNIHNFIGSSLIHHTLRDLAKKYGPLMYLKIGEVPTIVISSPEYAKQVMRVHDVNFASRPSILFSKIMLYDGADLAFAPYGEHWRQVRKIFMQELLSTTRVQSFRYIREEEMFNFIDSISLNVGGVINLSERLNMMMYNIISRAACGRTRIHNQEFVPVLKEAIEVSLGFELADLFPSFKLFYHMSPSKPKLERLRERVARIFEEIIHEHKEQKPKERSDEDLVDVLLKFHDNDDLGFSLTSENIYAIIFEIFAAGIETSATSVEWAMSELMKNPKMMKRAQDEVREVFHRKGLENERALDEMKYLNSVIKESMRLHPTLPLLLPRQNKEKCEINGYEIPAKTNTIVNAWVIGRDPTYWPEPEIFKPERFLDDSNFIDSKLGNNFEYLPFGGGRRICVGMSFGLLSVELSLALLLYHFDWMLPNGMKNEDLDMTESFGASVQRKNVLQVIPNNRKDELIGAYLHLPSFPIIFSTLIFLFMVIIIINILKKRTSSTLPPGPWQLPFVGNMHNLLGSLPHHTLRDLAKKYGPFMYLKFGQVPTIVVSSQEFAKEVMRTHDAIFASRPKTLYTQIILYSNSDIAFAPYGEYWRQLRKLCMQELLSIARVQSFRHIREEEMNNLMEWIASNDGKVINLSEKIQSSSYGITSRSAFGKKSKDHEEIISIVEESIKLASGFEITDFFPSLSFLALISHSKSRLESVKQRAERIIENIIQEHRDKNIKAGESGIHEDFVDVLLKFHNNDDDIGFSLTTDNVKAVIWDIFTAGTETSATIVDWAMAEMIRNPRVMKKAQEEVRQVFNKKGMVDETGISDLKYLKSIVKETLRLHPSSPLLLPRESREKCVINGYEIPKKTRIIVNAWAIGRDPKYWTEPESFMPERFLDSNIDFKGNNFEYIPFGVGRRICPGMSFGLINVELPLAFLLYHFDWKLPKEIMSHEDLDMTELFGISVKRKDHLHLIPMAYYDIEIPSFPVVLFYSFIFFLLLMAINVIIIRKTIQSSNLPPGPKALPIVGNIHHLIGSSLIHHTLRDLAKKYGPLMHLKIGEVPTIVISSPEYAKQVMKVHDVVFASRPSILFSKIMLYDGAGLSFAPYGEHSRQVRKIFMQELLSTARVESFRFIREEEMFNFMESISSNVGRVISLREKLNMLMYNIISRAACGRTRIHNQEFVPVLKEAIEVSLGFELADLFPSFKLFYHMSRSKPKLERLRERAARIFEEIIHEHKKKKPEEKGDEDLVDVLLKYHENDGHGFSLTSEDLYAIIFEIFAGGIETSSTSVEWTMSELMKNPKIMKKAQDEVREVFHRKELGNERALDEMKYLKSVIKESMRLHPTLPLLLPRQNQEKCVINGYEIPAKTNTLVNAWVIGRDPTYWPQPEIFKPERFLDDNNSNNFEYLPFGGGRRMCVGMSFGLLNVELSLALLLYHFDWILPNGLKHEDLDMSESFGATLQRKNVLQVTPITYELSTSTAK</sequence>
<dbReference type="InterPro" id="IPR002401">
    <property type="entry name" value="Cyt_P450_E_grp-I"/>
</dbReference>
<feature type="transmembrane region" description="Helical" evidence="8">
    <location>
        <begin position="943"/>
        <end position="964"/>
    </location>
</feature>
<evidence type="ECO:0000256" key="4">
    <source>
        <dbReference type="ARBA" id="ARBA00022723"/>
    </source>
</evidence>
<evidence type="ECO:0000256" key="8">
    <source>
        <dbReference type="SAM" id="Phobius"/>
    </source>
</evidence>
<dbReference type="SUPFAM" id="SSF48264">
    <property type="entry name" value="Cytochrome P450"/>
    <property type="match status" value="5"/>
</dbReference>
<dbReference type="GO" id="GO:0005506">
    <property type="term" value="F:iron ion binding"/>
    <property type="evidence" value="ECO:0007669"/>
    <property type="project" value="InterPro"/>
</dbReference>
<keyword evidence="4" id="KW-0479">Metal-binding</keyword>
<dbReference type="Pfam" id="PF00067">
    <property type="entry name" value="p450"/>
    <property type="match status" value="6"/>
</dbReference>
<dbReference type="PANTHER" id="PTHR47955">
    <property type="entry name" value="CYTOCHROME P450 FAMILY 71 PROTEIN"/>
    <property type="match status" value="1"/>
</dbReference>
<dbReference type="PRINTS" id="PR00463">
    <property type="entry name" value="EP450I"/>
</dbReference>